<reference evidence="8" key="1">
    <citation type="submission" date="2023-11" db="EMBL/GenBank/DDBJ databases">
        <title>Genome assemblies of two species of porcelain crab, Petrolisthes cinctipes and Petrolisthes manimaculis (Anomura: Porcellanidae).</title>
        <authorList>
            <person name="Angst P."/>
        </authorList>
    </citation>
    <scope>NUCLEOTIDE SEQUENCE</scope>
    <source>
        <strain evidence="8">PB745_02</strain>
        <tissue evidence="8">Gill</tissue>
    </source>
</reference>
<evidence type="ECO:0000259" key="7">
    <source>
        <dbReference type="PROSITE" id="PS50835"/>
    </source>
</evidence>
<proteinExistence type="predicted"/>
<keyword evidence="2" id="KW-0472">Membrane</keyword>
<dbReference type="SMART" id="SM00408">
    <property type="entry name" value="IGc2"/>
    <property type="match status" value="1"/>
</dbReference>
<evidence type="ECO:0000256" key="3">
    <source>
        <dbReference type="ARBA" id="ARBA00023157"/>
    </source>
</evidence>
<dbReference type="Proteomes" id="UP001292094">
    <property type="component" value="Unassembled WGS sequence"/>
</dbReference>
<name>A0AAE1UJB5_9EUCA</name>
<evidence type="ECO:0000256" key="2">
    <source>
        <dbReference type="ARBA" id="ARBA00023136"/>
    </source>
</evidence>
<evidence type="ECO:0000256" key="6">
    <source>
        <dbReference type="SAM" id="MobiDB-lite"/>
    </source>
</evidence>
<dbReference type="Gene3D" id="2.60.40.10">
    <property type="entry name" value="Immunoglobulins"/>
    <property type="match status" value="2"/>
</dbReference>
<evidence type="ECO:0000256" key="4">
    <source>
        <dbReference type="ARBA" id="ARBA00023180"/>
    </source>
</evidence>
<keyword evidence="3" id="KW-1015">Disulfide bond</keyword>
<evidence type="ECO:0000313" key="9">
    <source>
        <dbReference type="Proteomes" id="UP001292094"/>
    </source>
</evidence>
<evidence type="ECO:0000256" key="1">
    <source>
        <dbReference type="ARBA" id="ARBA00004479"/>
    </source>
</evidence>
<keyword evidence="9" id="KW-1185">Reference proteome</keyword>
<dbReference type="Pfam" id="PF13927">
    <property type="entry name" value="Ig_3"/>
    <property type="match status" value="1"/>
</dbReference>
<dbReference type="AlphaFoldDB" id="A0AAE1UJB5"/>
<dbReference type="InterPro" id="IPR003598">
    <property type="entry name" value="Ig_sub2"/>
</dbReference>
<dbReference type="GO" id="GO:0050839">
    <property type="term" value="F:cell adhesion molecule binding"/>
    <property type="evidence" value="ECO:0007669"/>
    <property type="project" value="TreeGrafter"/>
</dbReference>
<dbReference type="PANTHER" id="PTHR11640">
    <property type="entry name" value="NEPHRIN"/>
    <property type="match status" value="1"/>
</dbReference>
<dbReference type="PROSITE" id="PS50835">
    <property type="entry name" value="IG_LIKE"/>
    <property type="match status" value="2"/>
</dbReference>
<dbReference type="InterPro" id="IPR003599">
    <property type="entry name" value="Ig_sub"/>
</dbReference>
<evidence type="ECO:0000256" key="5">
    <source>
        <dbReference type="ARBA" id="ARBA00023319"/>
    </source>
</evidence>
<dbReference type="PANTHER" id="PTHR11640:SF31">
    <property type="entry name" value="IRREGULAR CHIASM C-ROUGHEST PROTEIN-RELATED"/>
    <property type="match status" value="1"/>
</dbReference>
<dbReference type="SMART" id="SM00409">
    <property type="entry name" value="IG"/>
    <property type="match status" value="1"/>
</dbReference>
<dbReference type="InterPro" id="IPR007110">
    <property type="entry name" value="Ig-like_dom"/>
</dbReference>
<dbReference type="GO" id="GO:0098609">
    <property type="term" value="P:cell-cell adhesion"/>
    <property type="evidence" value="ECO:0007669"/>
    <property type="project" value="TreeGrafter"/>
</dbReference>
<dbReference type="InterPro" id="IPR051275">
    <property type="entry name" value="Cell_adhesion_signaling"/>
</dbReference>
<accession>A0AAE1UJB5</accession>
<feature type="region of interest" description="Disordered" evidence="6">
    <location>
        <begin position="33"/>
        <end position="79"/>
    </location>
</feature>
<dbReference type="SUPFAM" id="SSF48726">
    <property type="entry name" value="Immunoglobulin"/>
    <property type="match status" value="2"/>
</dbReference>
<organism evidence="8 9">
    <name type="scientific">Petrolisthes manimaculis</name>
    <dbReference type="NCBI Taxonomy" id="1843537"/>
    <lineage>
        <taxon>Eukaryota</taxon>
        <taxon>Metazoa</taxon>
        <taxon>Ecdysozoa</taxon>
        <taxon>Arthropoda</taxon>
        <taxon>Crustacea</taxon>
        <taxon>Multicrustacea</taxon>
        <taxon>Malacostraca</taxon>
        <taxon>Eumalacostraca</taxon>
        <taxon>Eucarida</taxon>
        <taxon>Decapoda</taxon>
        <taxon>Pleocyemata</taxon>
        <taxon>Anomura</taxon>
        <taxon>Galatheoidea</taxon>
        <taxon>Porcellanidae</taxon>
        <taxon>Petrolisthes</taxon>
    </lineage>
</organism>
<dbReference type="GO" id="GO:0005911">
    <property type="term" value="C:cell-cell junction"/>
    <property type="evidence" value="ECO:0007669"/>
    <property type="project" value="TreeGrafter"/>
</dbReference>
<gene>
    <name evidence="8" type="ORF">Pmani_008124</name>
</gene>
<protein>
    <recommendedName>
        <fullName evidence="7">Ig-like domain-containing protein</fullName>
    </recommendedName>
</protein>
<sequence length="229" mass="23231">MLGHVRVVDLLEVVGGGVDMGVAVCGGPGGRLRVAETTTTPPAASAGEYRGGGAGRDSGGSSGSGSGRSQGGPGMGGSAVEMMGLEGVQRFATQPTPQTAVVGSTAVLPCRVVNKMGQLQWTKNGFGLGTERDLFGFSRYAMIGSDDEGDFSLRIRPVLLSDDGIYQCQVSASSGVPGIRSHQARLTVYVPPESPSLSPPALTVTAGHPVTLTCQSSGGRPAPEVTKTN</sequence>
<dbReference type="InterPro" id="IPR036179">
    <property type="entry name" value="Ig-like_dom_sf"/>
</dbReference>
<evidence type="ECO:0000313" key="8">
    <source>
        <dbReference type="EMBL" id="KAK4321050.1"/>
    </source>
</evidence>
<feature type="compositionally biased region" description="Gly residues" evidence="6">
    <location>
        <begin position="49"/>
        <end position="77"/>
    </location>
</feature>
<dbReference type="InterPro" id="IPR013783">
    <property type="entry name" value="Ig-like_fold"/>
</dbReference>
<dbReference type="GO" id="GO:0005886">
    <property type="term" value="C:plasma membrane"/>
    <property type="evidence" value="ECO:0007669"/>
    <property type="project" value="TreeGrafter"/>
</dbReference>
<feature type="domain" description="Ig-like" evidence="7">
    <location>
        <begin position="192"/>
        <end position="229"/>
    </location>
</feature>
<dbReference type="EMBL" id="JAWZYT010000624">
    <property type="protein sequence ID" value="KAK4321050.1"/>
    <property type="molecule type" value="Genomic_DNA"/>
</dbReference>
<feature type="compositionally biased region" description="Low complexity" evidence="6">
    <location>
        <begin position="35"/>
        <end position="48"/>
    </location>
</feature>
<feature type="domain" description="Ig-like" evidence="7">
    <location>
        <begin position="89"/>
        <end position="187"/>
    </location>
</feature>
<keyword evidence="4" id="KW-0325">Glycoprotein</keyword>
<comment type="caution">
    <text evidence="8">The sequence shown here is derived from an EMBL/GenBank/DDBJ whole genome shotgun (WGS) entry which is preliminary data.</text>
</comment>
<comment type="subcellular location">
    <subcellularLocation>
        <location evidence="1">Membrane</location>
        <topology evidence="1">Single-pass type I membrane protein</topology>
    </subcellularLocation>
</comment>
<keyword evidence="5" id="KW-0393">Immunoglobulin domain</keyword>
<dbReference type="CDD" id="cd00096">
    <property type="entry name" value="Ig"/>
    <property type="match status" value="1"/>
</dbReference>